<dbReference type="EMBL" id="VENP01000005">
    <property type="protein sequence ID" value="TNU76641.1"/>
    <property type="molecule type" value="Genomic_DNA"/>
</dbReference>
<name>A0A5C5BFC7_9MICO</name>
<organism evidence="3 4">
    <name type="scientific">Miniimonas arenae</name>
    <dbReference type="NCBI Taxonomy" id="676201"/>
    <lineage>
        <taxon>Bacteria</taxon>
        <taxon>Bacillati</taxon>
        <taxon>Actinomycetota</taxon>
        <taxon>Actinomycetes</taxon>
        <taxon>Micrococcales</taxon>
        <taxon>Beutenbergiaceae</taxon>
        <taxon>Miniimonas</taxon>
    </lineage>
</organism>
<feature type="region of interest" description="Disordered" evidence="1">
    <location>
        <begin position="85"/>
        <end position="126"/>
    </location>
</feature>
<keyword evidence="2" id="KW-1133">Transmembrane helix</keyword>
<proteinExistence type="predicted"/>
<reference evidence="3 4" key="1">
    <citation type="submission" date="2019-06" db="EMBL/GenBank/DDBJ databases">
        <title>Draft genome sequence of Miniimonas arenae KCTC 19750T isolated from sea sand.</title>
        <authorList>
            <person name="Park S.-J."/>
        </authorList>
    </citation>
    <scope>NUCLEOTIDE SEQUENCE [LARGE SCALE GENOMIC DNA]</scope>
    <source>
        <strain evidence="3 4">KCTC 19750</strain>
    </source>
</reference>
<feature type="transmembrane region" description="Helical" evidence="2">
    <location>
        <begin position="48"/>
        <end position="67"/>
    </location>
</feature>
<dbReference type="AlphaFoldDB" id="A0A5C5BFC7"/>
<feature type="compositionally biased region" description="Basic and acidic residues" evidence="1">
    <location>
        <begin position="106"/>
        <end position="126"/>
    </location>
</feature>
<feature type="transmembrane region" description="Helical" evidence="2">
    <location>
        <begin position="25"/>
        <end position="42"/>
    </location>
</feature>
<sequence length="126" mass="13803">MSQVPSITTARRSHALESDTRTKRYLMTMGVRMGCFALAIMLPPPWRWIFAVGAVVLPYVAVVLANVGSTRMSRGVDEVVEAPALPEHAASPVVRDGDATPDDGELPYRTEVREDPESRRRPEAAA</sequence>
<protein>
    <submittedName>
        <fullName evidence="3">DUF3099 domain-containing protein</fullName>
    </submittedName>
</protein>
<comment type="caution">
    <text evidence="3">The sequence shown here is derived from an EMBL/GenBank/DDBJ whole genome shotgun (WGS) entry which is preliminary data.</text>
</comment>
<accession>A0A5C5BFC7</accession>
<evidence type="ECO:0000313" key="3">
    <source>
        <dbReference type="EMBL" id="TNU76641.1"/>
    </source>
</evidence>
<evidence type="ECO:0000256" key="2">
    <source>
        <dbReference type="SAM" id="Phobius"/>
    </source>
</evidence>
<dbReference type="OrthoDB" id="4229919at2"/>
<dbReference type="Pfam" id="PF11298">
    <property type="entry name" value="DUF3099"/>
    <property type="match status" value="1"/>
</dbReference>
<dbReference type="RefSeq" id="WP_108717609.1">
    <property type="nucleotide sequence ID" value="NZ_VENP01000005.1"/>
</dbReference>
<keyword evidence="4" id="KW-1185">Reference proteome</keyword>
<gene>
    <name evidence="3" type="ORF">FH969_02840</name>
</gene>
<keyword evidence="2" id="KW-0812">Transmembrane</keyword>
<dbReference type="Proteomes" id="UP000313849">
    <property type="component" value="Unassembled WGS sequence"/>
</dbReference>
<evidence type="ECO:0000313" key="4">
    <source>
        <dbReference type="Proteomes" id="UP000313849"/>
    </source>
</evidence>
<keyword evidence="2" id="KW-0472">Membrane</keyword>
<evidence type="ECO:0000256" key="1">
    <source>
        <dbReference type="SAM" id="MobiDB-lite"/>
    </source>
</evidence>
<dbReference type="InterPro" id="IPR021449">
    <property type="entry name" value="DUF3099"/>
</dbReference>